<evidence type="ECO:0000313" key="2">
    <source>
        <dbReference type="EMBL" id="MBN7802556.1"/>
    </source>
</evidence>
<comment type="caution">
    <text evidence="2">The sequence shown here is derived from an EMBL/GenBank/DDBJ whole genome shotgun (WGS) entry which is preliminary data.</text>
</comment>
<dbReference type="EMBL" id="JAFKCW010000004">
    <property type="protein sequence ID" value="MBN7802556.1"/>
    <property type="molecule type" value="Genomic_DNA"/>
</dbReference>
<gene>
    <name evidence="2" type="ORF">J0A67_16900</name>
</gene>
<reference evidence="2 3" key="1">
    <citation type="submission" date="2021-03" db="EMBL/GenBank/DDBJ databases">
        <title>novel species isolated from a fishpond in China.</title>
        <authorList>
            <person name="Lu H."/>
            <person name="Cai Z."/>
        </authorList>
    </citation>
    <scope>NUCLEOTIDE SEQUENCE [LARGE SCALE GENOMIC DNA]</scope>
    <source>
        <strain evidence="2 3">JCM 31546</strain>
    </source>
</reference>
<dbReference type="Gene3D" id="2.60.40.3140">
    <property type="match status" value="1"/>
</dbReference>
<name>A0ABS3BTJ5_9BACT</name>
<evidence type="ECO:0000259" key="1">
    <source>
        <dbReference type="Pfam" id="PF12969"/>
    </source>
</evidence>
<feature type="domain" description="DUF3857" evidence="1">
    <location>
        <begin position="86"/>
        <end position="239"/>
    </location>
</feature>
<dbReference type="Pfam" id="PF12969">
    <property type="entry name" value="DUF3857"/>
    <property type="match status" value="1"/>
</dbReference>
<evidence type="ECO:0000313" key="3">
    <source>
        <dbReference type="Proteomes" id="UP000664698"/>
    </source>
</evidence>
<dbReference type="Gene3D" id="2.60.120.1130">
    <property type="match status" value="1"/>
</dbReference>
<dbReference type="Proteomes" id="UP000664698">
    <property type="component" value="Unassembled WGS sequence"/>
</dbReference>
<sequence>MKYLFLIASILFLFSSETIVFAQKKLDWSLFPMDVKWGVFSERDLAIKSVSFEPEAKVVCLFEEGKAGVVWDNDTFQVLGMYAAQYYRYKVLDDNVAGFGDIVIPYYQAGELHIEEIKGIEAQVSYLEGGERKTYRLGQEDIKQIDFGNGFGEYRLIFPKVFRGSILEYRYLKTDRVYYSLEGWVFQGEHPKLRSKFTFDVPNFLQYQLIVPSGRVKSSMNQSEERDRFSWTLTDVKAFHVEPYISSPMDYLERVEGFLAVDATQEPSTLYSTWEKLGDQVMELKEYRSFLKSVSYKSFGFKEDVFFGESKDVIARKLYDHISTNFTLEPSLYPLPSKTLPELLRTKKGNHLDIHLLLIAALREYEIEAEPVLVNELHPLKRSFLIPSPNIDQFSSSLVRLELDGGAIYLDATDATLPFGLIPLQKLVEKGFLLTKSNSALIDLKHHFDSKTDLEITLGLDSVGNLEYREKLSLTQLQVLAVLNSLNSDQEEEASDDIRPYNITHEDHFREEGFVRSSFHLPINGSDGELILLDPFTFSGFATNPFIEESRTYPLEFGFPITEKMRFEVKLPEGYLLDEFPESVSLQSETGDLMFNFQVKKENEVLHLVSELRIDVGGSVSQGRYKEVRNFFQIVSEKLSEPIVVVRKPFI</sequence>
<accession>A0ABS3BTJ5</accession>
<dbReference type="RefSeq" id="WP_206570572.1">
    <property type="nucleotide sequence ID" value="NZ_JAFKCW010000004.1"/>
</dbReference>
<protein>
    <submittedName>
        <fullName evidence="2">DUF3857 domain-containing protein</fullName>
    </submittedName>
</protein>
<dbReference type="InterPro" id="IPR024618">
    <property type="entry name" value="DUF3857"/>
</dbReference>
<dbReference type="Gene3D" id="3.10.620.30">
    <property type="match status" value="1"/>
</dbReference>
<proteinExistence type="predicted"/>
<keyword evidence="3" id="KW-1185">Reference proteome</keyword>
<organism evidence="2 3">
    <name type="scientific">Algoriphagus aestuariicola</name>
    <dbReference type="NCBI Taxonomy" id="1852016"/>
    <lineage>
        <taxon>Bacteria</taxon>
        <taxon>Pseudomonadati</taxon>
        <taxon>Bacteroidota</taxon>
        <taxon>Cytophagia</taxon>
        <taxon>Cytophagales</taxon>
        <taxon>Cyclobacteriaceae</taxon>
        <taxon>Algoriphagus</taxon>
    </lineage>
</organism>